<dbReference type="InterPro" id="IPR023828">
    <property type="entry name" value="Peptidase_S8_Ser-AS"/>
</dbReference>
<keyword evidence="3" id="KW-0964">Secreted</keyword>
<evidence type="ECO:0000259" key="13">
    <source>
        <dbReference type="Pfam" id="PF05922"/>
    </source>
</evidence>
<dbReference type="InterPro" id="IPR002105">
    <property type="entry name" value="Dockerin_1_rpt"/>
</dbReference>
<dbReference type="Pfam" id="PF02225">
    <property type="entry name" value="PA"/>
    <property type="match status" value="1"/>
</dbReference>
<dbReference type="EMBL" id="QNRJ01000001">
    <property type="protein sequence ID" value="RBP07902.1"/>
    <property type="molecule type" value="Genomic_DNA"/>
</dbReference>
<dbReference type="SUPFAM" id="SSF52743">
    <property type="entry name" value="Subtilisin-like"/>
    <property type="match status" value="1"/>
</dbReference>
<sequence length="1355" mass="148634">MNPYSIVKRSAVIALSTGLLLSPVNTLSTPTVTATDLKSEDILASLTEEQRFALKQLELNKLKGLQGFNESELNSEEEITVIVEFHSKPSDVAVLEAAVEGKKLKKEEAKAKVDNEHNVFKQDVEKHLSNLNNKEKKALPEITQTYKTAYNGVAIKLPANQVEQLLHSKAVKAVYKNQTFMVDPVKMALPTDIDRNITTSVESLPYLKVDELHQEGITGEGIKVGVLDTGVDYKHPDLKDAYKGGYDFVDNDNDPMEATYEDWKDSSQPELSQVGSTYYTSHGTHVSGTIVGQNKNDSEVSVEGVAPDADLYAYRVLGPYGSGSSEGVIAGIERSVVDEMDVINLSLGASINDPYYPTSTALNYAVLNGVTTVVSAGNSGSNDFTLGSPGTAALALTVGASDVPVSQTTFTGELPGGWSTDVISMGRGFAHQFASLDDKSLELVDVGLGNMKDYENKDVEGKIVFVQRGDFALIDKVRFAKENGAEAVIMYNNVEGHVGYNLGESTHFIPAFSMTKKAGEELKEAILNGENTFTFSNLEESFSEGDKLADFSSRGPVNKNYDMKPEIVAPGVSVLSTFPSYMVNPENPEDYKYAYARLNGTSMASPFAAGVAALLLGENSDLEPSDIKTILMNSADPLNEDYSVFEVGAGRIDPYQALHSQTKIQVNDETLLPNGENLITIKEQTGGLSFDNQIVSEGSHIRVKKTLEFTNDSSEKKSYNVEVLENVQEGTNSLKENGVQVNVDKSIKVNAGKSKKSNVFLTMPKTAKKGIYEGYLVISNSNDSSESYRVPFSVKKSEEGFNSLDLLTPAITPSHYNHAYDQYRTTTALVLFNLSSPVDTLDVILQDGKSGEDLGLIGTLNLNGAEDNRDYFLQAFNGNYYKFTGDKKDPVASETSIAQPGHYKLKFISTLPSGKQKIIMHDLFIDIEAPEVKSSLDSESPFIEYKPGQQTVPFEMEVTDPNVEAMQNAGLDIDQSSNFAVYTYGAPFPNGPIYMDKNGKWNEEVEMNEKTKSLSFNLIGYDAAGNQAKWKEYFFLKEGTPVTYAKHNVETARSGDILTASLVLDNLDGVKEATWSFDNSGIQHVYLVEAALTNEVEDYASIEVDGNQVKVKFDENKAFDQIEVVDVKVKVQDELFYPIGFIKPTAKIINENNEEQTLLSAGNRYNLKPRFNRVQGNLIPEGYLVESGGFAGYRDWAKVGASIKVTNPSGYELNASDLFNGNARFEIEPLPLSNDAYTFEVNVPGHFITKYDKAFGFEYKGTLYGKSDTIGISLVGGDVNQDHVIDIHDAIAIQEAWGTDERAADINFDTVVNEKDLSFVEKNYLQQNEDATNPPAPTDSWNGKTLESIKKELGL</sequence>
<evidence type="ECO:0000256" key="3">
    <source>
        <dbReference type="ARBA" id="ARBA00022525"/>
    </source>
</evidence>
<organism evidence="14 15">
    <name type="scientific">Rossellomorea aquimaris</name>
    <dbReference type="NCBI Taxonomy" id="189382"/>
    <lineage>
        <taxon>Bacteria</taxon>
        <taxon>Bacillati</taxon>
        <taxon>Bacillota</taxon>
        <taxon>Bacilli</taxon>
        <taxon>Bacillales</taxon>
        <taxon>Bacillaceae</taxon>
        <taxon>Rossellomorea</taxon>
    </lineage>
</organism>
<dbReference type="RefSeq" id="WP_113967794.1">
    <property type="nucleotide sequence ID" value="NZ_QNRJ01000001.1"/>
</dbReference>
<dbReference type="InterPro" id="IPR010259">
    <property type="entry name" value="S8pro/Inhibitor_I9"/>
</dbReference>
<evidence type="ECO:0000256" key="4">
    <source>
        <dbReference type="ARBA" id="ARBA00022670"/>
    </source>
</evidence>
<keyword evidence="2" id="KW-0134">Cell wall</keyword>
<evidence type="ECO:0000259" key="12">
    <source>
        <dbReference type="Pfam" id="PF02225"/>
    </source>
</evidence>
<dbReference type="CDD" id="cd07474">
    <property type="entry name" value="Peptidases_S8_subtilisin_Vpr-like"/>
    <property type="match status" value="1"/>
</dbReference>
<dbReference type="PANTHER" id="PTHR43806">
    <property type="entry name" value="PEPTIDASE S8"/>
    <property type="match status" value="1"/>
</dbReference>
<dbReference type="Gene3D" id="3.40.50.200">
    <property type="entry name" value="Peptidase S8/S53 domain"/>
    <property type="match status" value="1"/>
</dbReference>
<dbReference type="InterPro" id="IPR023827">
    <property type="entry name" value="Peptidase_S8_Asp-AS"/>
</dbReference>
<dbReference type="InterPro" id="IPR034213">
    <property type="entry name" value="S8_Vpr-like"/>
</dbReference>
<dbReference type="Pfam" id="PF00404">
    <property type="entry name" value="Dockerin_1"/>
    <property type="match status" value="1"/>
</dbReference>
<evidence type="ECO:0000256" key="9">
    <source>
        <dbReference type="PROSITE-ProRule" id="PRU01240"/>
    </source>
</evidence>
<dbReference type="InterPro" id="IPR003137">
    <property type="entry name" value="PA_domain"/>
</dbReference>
<feature type="domain" description="Inhibitor I9" evidence="13">
    <location>
        <begin position="82"/>
        <end position="179"/>
    </location>
</feature>
<dbReference type="OrthoDB" id="9798386at2"/>
<evidence type="ECO:0000256" key="7">
    <source>
        <dbReference type="ARBA" id="ARBA00022825"/>
    </source>
</evidence>
<evidence type="ECO:0000256" key="2">
    <source>
        <dbReference type="ARBA" id="ARBA00022512"/>
    </source>
</evidence>
<dbReference type="GO" id="GO:0000272">
    <property type="term" value="P:polysaccharide catabolic process"/>
    <property type="evidence" value="ECO:0007669"/>
    <property type="project" value="InterPro"/>
</dbReference>
<reference evidence="14 15" key="1">
    <citation type="submission" date="2018-06" db="EMBL/GenBank/DDBJ databases">
        <title>Freshwater and sediment microbial communities from various areas in North America, analyzing microbe dynamics in response to fracking.</title>
        <authorList>
            <person name="Lamendella R."/>
        </authorList>
    </citation>
    <scope>NUCLEOTIDE SEQUENCE [LARGE SCALE GENOMIC DNA]</scope>
    <source>
        <strain evidence="14 15">97B</strain>
    </source>
</reference>
<dbReference type="InterPro" id="IPR046450">
    <property type="entry name" value="PA_dom_sf"/>
</dbReference>
<dbReference type="PROSITE" id="PS00137">
    <property type="entry name" value="SUBTILASE_HIS"/>
    <property type="match status" value="1"/>
</dbReference>
<protein>
    <submittedName>
        <fullName evidence="14">Peptidase Vpr</fullName>
    </submittedName>
</protein>
<dbReference type="Pfam" id="PF05922">
    <property type="entry name" value="Inhibitor_I9"/>
    <property type="match status" value="1"/>
</dbReference>
<dbReference type="GO" id="GO:0004553">
    <property type="term" value="F:hydrolase activity, hydrolyzing O-glycosyl compounds"/>
    <property type="evidence" value="ECO:0007669"/>
    <property type="project" value="InterPro"/>
</dbReference>
<comment type="similarity">
    <text evidence="1 9 10">Belongs to the peptidase S8 family.</text>
</comment>
<dbReference type="InterPro" id="IPR036439">
    <property type="entry name" value="Dockerin_dom_sf"/>
</dbReference>
<evidence type="ECO:0000256" key="6">
    <source>
        <dbReference type="ARBA" id="ARBA00022801"/>
    </source>
</evidence>
<accession>A0A366EZQ6</accession>
<proteinExistence type="inferred from homology"/>
<feature type="active site" description="Charge relay system" evidence="8 9">
    <location>
        <position position="602"/>
    </location>
</feature>
<evidence type="ECO:0000313" key="15">
    <source>
        <dbReference type="Proteomes" id="UP000252118"/>
    </source>
</evidence>
<keyword evidence="6 9" id="KW-0378">Hydrolase</keyword>
<feature type="domain" description="PA" evidence="12">
    <location>
        <begin position="450"/>
        <end position="522"/>
    </location>
</feature>
<dbReference type="PANTHER" id="PTHR43806:SF65">
    <property type="entry name" value="SERINE PROTEASE APRX"/>
    <property type="match status" value="1"/>
</dbReference>
<dbReference type="Gene3D" id="3.50.30.30">
    <property type="match status" value="1"/>
</dbReference>
<dbReference type="InterPro" id="IPR022398">
    <property type="entry name" value="Peptidase_S8_His-AS"/>
</dbReference>
<name>A0A366EZQ6_9BACI</name>
<feature type="active site" description="Charge relay system" evidence="8 9">
    <location>
        <position position="228"/>
    </location>
</feature>
<dbReference type="PROSITE" id="PS51892">
    <property type="entry name" value="SUBTILASE"/>
    <property type="match status" value="1"/>
</dbReference>
<comment type="caution">
    <text evidence="14">The sequence shown here is derived from an EMBL/GenBank/DDBJ whole genome shotgun (WGS) entry which is preliminary data.</text>
</comment>
<dbReference type="CDD" id="cd02133">
    <property type="entry name" value="PA_C5a_like"/>
    <property type="match status" value="1"/>
</dbReference>
<evidence type="ECO:0000313" key="14">
    <source>
        <dbReference type="EMBL" id="RBP07902.1"/>
    </source>
</evidence>
<dbReference type="InterPro" id="IPR000209">
    <property type="entry name" value="Peptidase_S8/S53_dom"/>
</dbReference>
<dbReference type="Gene3D" id="2.60.40.4130">
    <property type="match status" value="1"/>
</dbReference>
<dbReference type="GO" id="GO:0006508">
    <property type="term" value="P:proteolysis"/>
    <property type="evidence" value="ECO:0007669"/>
    <property type="project" value="UniProtKB-KW"/>
</dbReference>
<dbReference type="PROSITE" id="PS00138">
    <property type="entry name" value="SUBTILASE_SER"/>
    <property type="match status" value="1"/>
</dbReference>
<dbReference type="InterPro" id="IPR050131">
    <property type="entry name" value="Peptidase_S8_subtilisin-like"/>
</dbReference>
<dbReference type="PROSITE" id="PS00136">
    <property type="entry name" value="SUBTILASE_ASP"/>
    <property type="match status" value="1"/>
</dbReference>
<dbReference type="InterPro" id="IPR036852">
    <property type="entry name" value="Peptidase_S8/S53_dom_sf"/>
</dbReference>
<evidence type="ECO:0000256" key="10">
    <source>
        <dbReference type="RuleBase" id="RU003355"/>
    </source>
</evidence>
<gene>
    <name evidence="14" type="ORF">DET59_101270</name>
</gene>
<dbReference type="PRINTS" id="PR00723">
    <property type="entry name" value="SUBTILISIN"/>
</dbReference>
<keyword evidence="5" id="KW-0732">Signal</keyword>
<feature type="domain" description="Peptidase S8/S53" evidence="11">
    <location>
        <begin position="219"/>
        <end position="650"/>
    </location>
</feature>
<keyword evidence="4 9" id="KW-0645">Protease</keyword>
<feature type="active site" description="Charge relay system" evidence="8 9">
    <location>
        <position position="282"/>
    </location>
</feature>
<dbReference type="GO" id="GO:0004252">
    <property type="term" value="F:serine-type endopeptidase activity"/>
    <property type="evidence" value="ECO:0007669"/>
    <property type="project" value="UniProtKB-UniRule"/>
</dbReference>
<dbReference type="Pfam" id="PF00082">
    <property type="entry name" value="Peptidase_S8"/>
    <property type="match status" value="1"/>
</dbReference>
<evidence type="ECO:0000256" key="1">
    <source>
        <dbReference type="ARBA" id="ARBA00011073"/>
    </source>
</evidence>
<evidence type="ECO:0000256" key="8">
    <source>
        <dbReference type="PIRSR" id="PIRSR615500-1"/>
    </source>
</evidence>
<dbReference type="SUPFAM" id="SSF52025">
    <property type="entry name" value="PA domain"/>
    <property type="match status" value="1"/>
</dbReference>
<evidence type="ECO:0000256" key="5">
    <source>
        <dbReference type="ARBA" id="ARBA00022729"/>
    </source>
</evidence>
<dbReference type="Proteomes" id="UP000252118">
    <property type="component" value="Unassembled WGS sequence"/>
</dbReference>
<keyword evidence="7 9" id="KW-0720">Serine protease</keyword>
<dbReference type="SUPFAM" id="SSF63446">
    <property type="entry name" value="Type I dockerin domain"/>
    <property type="match status" value="1"/>
</dbReference>
<dbReference type="InterPro" id="IPR015500">
    <property type="entry name" value="Peptidase_S8_subtilisin-rel"/>
</dbReference>
<evidence type="ECO:0000259" key="11">
    <source>
        <dbReference type="Pfam" id="PF00082"/>
    </source>
</evidence>